<accession>A0ABR1VGT9</accession>
<evidence type="ECO:0000313" key="1">
    <source>
        <dbReference type="EMBL" id="KAK8069093.1"/>
    </source>
</evidence>
<keyword evidence="2" id="KW-1185">Reference proteome</keyword>
<dbReference type="RefSeq" id="XP_066716387.1">
    <property type="nucleotide sequence ID" value="XM_066857118.1"/>
</dbReference>
<comment type="caution">
    <text evidence="1">The sequence shown here is derived from an EMBL/GenBank/DDBJ whole genome shotgun (WGS) entry which is preliminary data.</text>
</comment>
<dbReference type="Proteomes" id="UP001480595">
    <property type="component" value="Unassembled WGS sequence"/>
</dbReference>
<sequence length="118" mass="12622">MEVAPVTEAAPKRQRHLDGVRDARVATLALLGAGPSADHVLALHAAGPASVARRRFQVVDRVAAPVHEGEADAVVGLVRDRRLVAGGGGLSLDCWRRRAFVGEIVVVRVGHIQTRRTR</sequence>
<dbReference type="GeneID" id="92090181"/>
<organism evidence="1 2">
    <name type="scientific">Apiospora phragmitis</name>
    <dbReference type="NCBI Taxonomy" id="2905665"/>
    <lineage>
        <taxon>Eukaryota</taxon>
        <taxon>Fungi</taxon>
        <taxon>Dikarya</taxon>
        <taxon>Ascomycota</taxon>
        <taxon>Pezizomycotina</taxon>
        <taxon>Sordariomycetes</taxon>
        <taxon>Xylariomycetidae</taxon>
        <taxon>Amphisphaeriales</taxon>
        <taxon>Apiosporaceae</taxon>
        <taxon>Apiospora</taxon>
    </lineage>
</organism>
<name>A0ABR1VGT9_9PEZI</name>
<reference evidence="1 2" key="1">
    <citation type="submission" date="2023-01" db="EMBL/GenBank/DDBJ databases">
        <title>Analysis of 21 Apiospora genomes using comparative genomics revels a genus with tremendous synthesis potential of carbohydrate active enzymes and secondary metabolites.</title>
        <authorList>
            <person name="Sorensen T."/>
        </authorList>
    </citation>
    <scope>NUCLEOTIDE SEQUENCE [LARGE SCALE GENOMIC DNA]</scope>
    <source>
        <strain evidence="1 2">CBS 135458</strain>
    </source>
</reference>
<proteinExistence type="predicted"/>
<protein>
    <submittedName>
        <fullName evidence="1">Uncharacterized protein</fullName>
    </submittedName>
</protein>
<gene>
    <name evidence="1" type="ORF">PG994_005709</name>
</gene>
<dbReference type="EMBL" id="JAQQWL010000006">
    <property type="protein sequence ID" value="KAK8069093.1"/>
    <property type="molecule type" value="Genomic_DNA"/>
</dbReference>
<evidence type="ECO:0000313" key="2">
    <source>
        <dbReference type="Proteomes" id="UP001480595"/>
    </source>
</evidence>